<accession>A0A0C3NI58</accession>
<sequence length="58" mass="6411">MVSDPALLTSETDEQRSWSSVDTEGKSMELVAPGLAKFICMRMHQQVEKPGWSVLSSV</sequence>
<feature type="region of interest" description="Disordered" evidence="1">
    <location>
        <begin position="1"/>
        <end position="23"/>
    </location>
</feature>
<proteinExistence type="predicted"/>
<gene>
    <name evidence="2" type="ORF">M404DRAFT_1007764</name>
</gene>
<keyword evidence="3" id="KW-1185">Reference proteome</keyword>
<dbReference type="Proteomes" id="UP000054217">
    <property type="component" value="Unassembled WGS sequence"/>
</dbReference>
<name>A0A0C3NI58_PISTI</name>
<reference evidence="3" key="2">
    <citation type="submission" date="2015-01" db="EMBL/GenBank/DDBJ databases">
        <title>Evolutionary Origins and Diversification of the Mycorrhizal Mutualists.</title>
        <authorList>
            <consortium name="DOE Joint Genome Institute"/>
            <consortium name="Mycorrhizal Genomics Consortium"/>
            <person name="Kohler A."/>
            <person name="Kuo A."/>
            <person name="Nagy L.G."/>
            <person name="Floudas D."/>
            <person name="Copeland A."/>
            <person name="Barry K.W."/>
            <person name="Cichocki N."/>
            <person name="Veneault-Fourrey C."/>
            <person name="LaButti K."/>
            <person name="Lindquist E.A."/>
            <person name="Lipzen A."/>
            <person name="Lundell T."/>
            <person name="Morin E."/>
            <person name="Murat C."/>
            <person name="Riley R."/>
            <person name="Ohm R."/>
            <person name="Sun H."/>
            <person name="Tunlid A."/>
            <person name="Henrissat B."/>
            <person name="Grigoriev I.V."/>
            <person name="Hibbett D.S."/>
            <person name="Martin F."/>
        </authorList>
    </citation>
    <scope>NUCLEOTIDE SEQUENCE [LARGE SCALE GENOMIC DNA]</scope>
    <source>
        <strain evidence="3">Marx 270</strain>
    </source>
</reference>
<evidence type="ECO:0000313" key="2">
    <source>
        <dbReference type="EMBL" id="KIN95113.1"/>
    </source>
</evidence>
<dbReference type="AlphaFoldDB" id="A0A0C3NI58"/>
<dbReference type="HOGENOM" id="CLU_2980047_0_0_1"/>
<dbReference type="EMBL" id="KN832076">
    <property type="protein sequence ID" value="KIN95113.1"/>
    <property type="molecule type" value="Genomic_DNA"/>
</dbReference>
<evidence type="ECO:0000256" key="1">
    <source>
        <dbReference type="SAM" id="MobiDB-lite"/>
    </source>
</evidence>
<reference evidence="2 3" key="1">
    <citation type="submission" date="2014-04" db="EMBL/GenBank/DDBJ databases">
        <authorList>
            <consortium name="DOE Joint Genome Institute"/>
            <person name="Kuo A."/>
            <person name="Kohler A."/>
            <person name="Costa M.D."/>
            <person name="Nagy L.G."/>
            <person name="Floudas D."/>
            <person name="Copeland A."/>
            <person name="Barry K.W."/>
            <person name="Cichocki N."/>
            <person name="Veneault-Fourrey C."/>
            <person name="LaButti K."/>
            <person name="Lindquist E.A."/>
            <person name="Lipzen A."/>
            <person name="Lundell T."/>
            <person name="Morin E."/>
            <person name="Murat C."/>
            <person name="Sun H."/>
            <person name="Tunlid A."/>
            <person name="Henrissat B."/>
            <person name="Grigoriev I.V."/>
            <person name="Hibbett D.S."/>
            <person name="Martin F."/>
            <person name="Nordberg H.P."/>
            <person name="Cantor M.N."/>
            <person name="Hua S.X."/>
        </authorList>
    </citation>
    <scope>NUCLEOTIDE SEQUENCE [LARGE SCALE GENOMIC DNA]</scope>
    <source>
        <strain evidence="2 3">Marx 270</strain>
    </source>
</reference>
<protein>
    <submittedName>
        <fullName evidence="2">Uncharacterized protein</fullName>
    </submittedName>
</protein>
<evidence type="ECO:0000313" key="3">
    <source>
        <dbReference type="Proteomes" id="UP000054217"/>
    </source>
</evidence>
<dbReference type="InParanoid" id="A0A0C3NI58"/>
<organism evidence="2 3">
    <name type="scientific">Pisolithus tinctorius Marx 270</name>
    <dbReference type="NCBI Taxonomy" id="870435"/>
    <lineage>
        <taxon>Eukaryota</taxon>
        <taxon>Fungi</taxon>
        <taxon>Dikarya</taxon>
        <taxon>Basidiomycota</taxon>
        <taxon>Agaricomycotina</taxon>
        <taxon>Agaricomycetes</taxon>
        <taxon>Agaricomycetidae</taxon>
        <taxon>Boletales</taxon>
        <taxon>Sclerodermatineae</taxon>
        <taxon>Pisolithaceae</taxon>
        <taxon>Pisolithus</taxon>
    </lineage>
</organism>